<comment type="similarity">
    <text evidence="2 11 12">Belongs to the class-I aminoacyl-tRNA synthetase family.</text>
</comment>
<dbReference type="CDD" id="cd00671">
    <property type="entry name" value="ArgRS_core"/>
    <property type="match status" value="1"/>
</dbReference>
<dbReference type="Pfam" id="PF05746">
    <property type="entry name" value="DALR_1"/>
    <property type="match status" value="1"/>
</dbReference>
<proteinExistence type="inferred from homology"/>
<evidence type="ECO:0000256" key="6">
    <source>
        <dbReference type="ARBA" id="ARBA00022741"/>
    </source>
</evidence>
<organism evidence="15 16">
    <name type="scientific">Desulfurobacterium atlanticum</name>
    <dbReference type="NCBI Taxonomy" id="240169"/>
    <lineage>
        <taxon>Bacteria</taxon>
        <taxon>Pseudomonadati</taxon>
        <taxon>Aquificota</taxon>
        <taxon>Aquificia</taxon>
        <taxon>Desulfurobacteriales</taxon>
        <taxon>Desulfurobacteriaceae</taxon>
        <taxon>Desulfurobacterium</taxon>
    </lineage>
</organism>
<dbReference type="InterPro" id="IPR036695">
    <property type="entry name" value="Arg-tRNA-synth_N_sf"/>
</dbReference>
<evidence type="ECO:0000256" key="1">
    <source>
        <dbReference type="ARBA" id="ARBA00004496"/>
    </source>
</evidence>
<feature type="short sequence motif" description="'HIGH' region" evidence="11">
    <location>
        <begin position="123"/>
        <end position="133"/>
    </location>
</feature>
<dbReference type="InterPro" id="IPR008909">
    <property type="entry name" value="DALR_anticod-bd"/>
</dbReference>
<dbReference type="FunFam" id="3.40.50.620:FF:000062">
    <property type="entry name" value="Arginine--tRNA ligase"/>
    <property type="match status" value="1"/>
</dbReference>
<dbReference type="PROSITE" id="PS00178">
    <property type="entry name" value="AA_TRNA_LIGASE_I"/>
    <property type="match status" value="1"/>
</dbReference>
<dbReference type="EMBL" id="FZOB01000014">
    <property type="protein sequence ID" value="SNR89143.1"/>
    <property type="molecule type" value="Genomic_DNA"/>
</dbReference>
<feature type="domain" description="DALR anticodon binding" evidence="13">
    <location>
        <begin position="427"/>
        <end position="544"/>
    </location>
</feature>
<dbReference type="PANTHER" id="PTHR11956:SF5">
    <property type="entry name" value="ARGININE--TRNA LIGASE, CYTOPLASMIC"/>
    <property type="match status" value="1"/>
</dbReference>
<dbReference type="NCBIfam" id="TIGR00456">
    <property type="entry name" value="argS"/>
    <property type="match status" value="1"/>
</dbReference>
<feature type="domain" description="Arginyl tRNA synthetase N-terminal" evidence="14">
    <location>
        <begin position="3"/>
        <end position="88"/>
    </location>
</feature>
<evidence type="ECO:0000259" key="14">
    <source>
        <dbReference type="SMART" id="SM01016"/>
    </source>
</evidence>
<dbReference type="InterPro" id="IPR009080">
    <property type="entry name" value="tRNAsynth_Ia_anticodon-bd"/>
</dbReference>
<reference evidence="16" key="1">
    <citation type="submission" date="2017-06" db="EMBL/GenBank/DDBJ databases">
        <authorList>
            <person name="Varghese N."/>
            <person name="Submissions S."/>
        </authorList>
    </citation>
    <scope>NUCLEOTIDE SEQUENCE [LARGE SCALE GENOMIC DNA]</scope>
    <source>
        <strain evidence="16">DSM 15668</strain>
    </source>
</reference>
<protein>
    <recommendedName>
        <fullName evidence="11">Arginine--tRNA ligase</fullName>
        <ecNumber evidence="11">6.1.1.19</ecNumber>
    </recommendedName>
    <alternativeName>
        <fullName evidence="11">Arginyl-tRNA synthetase</fullName>
        <shortName evidence="11">ArgRS</shortName>
    </alternativeName>
</protein>
<evidence type="ECO:0000256" key="11">
    <source>
        <dbReference type="HAMAP-Rule" id="MF_00123"/>
    </source>
</evidence>
<gene>
    <name evidence="11" type="primary">argS</name>
    <name evidence="15" type="ORF">SAMN06265340_11410</name>
</gene>
<dbReference type="GO" id="GO:0005524">
    <property type="term" value="F:ATP binding"/>
    <property type="evidence" value="ECO:0007669"/>
    <property type="project" value="UniProtKB-UniRule"/>
</dbReference>
<dbReference type="FunFam" id="1.10.730.10:FF:000008">
    <property type="entry name" value="Arginine--tRNA ligase"/>
    <property type="match status" value="1"/>
</dbReference>
<evidence type="ECO:0000256" key="10">
    <source>
        <dbReference type="ARBA" id="ARBA00049339"/>
    </source>
</evidence>
<dbReference type="InterPro" id="IPR035684">
    <property type="entry name" value="ArgRS_core"/>
</dbReference>
<dbReference type="GO" id="GO:0005737">
    <property type="term" value="C:cytoplasm"/>
    <property type="evidence" value="ECO:0007669"/>
    <property type="project" value="UniProtKB-SubCell"/>
</dbReference>
<dbReference type="InterPro" id="IPR001278">
    <property type="entry name" value="Arg-tRNA-ligase"/>
</dbReference>
<evidence type="ECO:0000256" key="4">
    <source>
        <dbReference type="ARBA" id="ARBA00022490"/>
    </source>
</evidence>
<dbReference type="GO" id="GO:0004814">
    <property type="term" value="F:arginine-tRNA ligase activity"/>
    <property type="evidence" value="ECO:0007669"/>
    <property type="project" value="UniProtKB-UniRule"/>
</dbReference>
<keyword evidence="9 11" id="KW-0030">Aminoacyl-tRNA synthetase</keyword>
<dbReference type="AlphaFoldDB" id="A0A239A2L7"/>
<evidence type="ECO:0000256" key="12">
    <source>
        <dbReference type="RuleBase" id="RU363038"/>
    </source>
</evidence>
<dbReference type="Gene3D" id="3.40.50.620">
    <property type="entry name" value="HUPs"/>
    <property type="match status" value="1"/>
</dbReference>
<dbReference type="GO" id="GO:0006420">
    <property type="term" value="P:arginyl-tRNA aminoacylation"/>
    <property type="evidence" value="ECO:0007669"/>
    <property type="project" value="UniProtKB-UniRule"/>
</dbReference>
<dbReference type="InterPro" id="IPR005148">
    <property type="entry name" value="Arg-tRNA-synth_N"/>
</dbReference>
<dbReference type="Pfam" id="PF00750">
    <property type="entry name" value="tRNA-synt_1d"/>
    <property type="match status" value="1"/>
</dbReference>
<dbReference type="Gene3D" id="1.10.730.10">
    <property type="entry name" value="Isoleucyl-tRNA Synthetase, Domain 1"/>
    <property type="match status" value="1"/>
</dbReference>
<keyword evidence="7 11" id="KW-0067">ATP-binding</keyword>
<evidence type="ECO:0000256" key="7">
    <source>
        <dbReference type="ARBA" id="ARBA00022840"/>
    </source>
</evidence>
<dbReference type="HAMAP" id="MF_00123">
    <property type="entry name" value="Arg_tRNA_synth"/>
    <property type="match status" value="1"/>
</dbReference>
<comment type="catalytic activity">
    <reaction evidence="10 11">
        <text>tRNA(Arg) + L-arginine + ATP = L-arginyl-tRNA(Arg) + AMP + diphosphate</text>
        <dbReference type="Rhea" id="RHEA:20301"/>
        <dbReference type="Rhea" id="RHEA-COMP:9658"/>
        <dbReference type="Rhea" id="RHEA-COMP:9673"/>
        <dbReference type="ChEBI" id="CHEBI:30616"/>
        <dbReference type="ChEBI" id="CHEBI:32682"/>
        <dbReference type="ChEBI" id="CHEBI:33019"/>
        <dbReference type="ChEBI" id="CHEBI:78442"/>
        <dbReference type="ChEBI" id="CHEBI:78513"/>
        <dbReference type="ChEBI" id="CHEBI:456215"/>
        <dbReference type="EC" id="6.1.1.19"/>
    </reaction>
</comment>
<comment type="subunit">
    <text evidence="3 11">Monomer.</text>
</comment>
<dbReference type="SMART" id="SM01016">
    <property type="entry name" value="Arg_tRNA_synt_N"/>
    <property type="match status" value="1"/>
</dbReference>
<dbReference type="EC" id="6.1.1.19" evidence="11"/>
<dbReference type="RefSeq" id="WP_089323591.1">
    <property type="nucleotide sequence ID" value="NZ_FZOB01000014.1"/>
</dbReference>
<keyword evidence="8 11" id="KW-0648">Protein biosynthesis</keyword>
<evidence type="ECO:0000313" key="15">
    <source>
        <dbReference type="EMBL" id="SNR89143.1"/>
    </source>
</evidence>
<comment type="subcellular location">
    <subcellularLocation>
        <location evidence="1 11">Cytoplasm</location>
    </subcellularLocation>
</comment>
<dbReference type="Gene3D" id="3.30.1360.70">
    <property type="entry name" value="Arginyl tRNA synthetase N-terminal domain"/>
    <property type="match status" value="1"/>
</dbReference>
<evidence type="ECO:0000256" key="8">
    <source>
        <dbReference type="ARBA" id="ARBA00022917"/>
    </source>
</evidence>
<dbReference type="Pfam" id="PF03485">
    <property type="entry name" value="Arg_tRNA_synt_N"/>
    <property type="match status" value="1"/>
</dbReference>
<keyword evidence="6 11" id="KW-0547">Nucleotide-binding</keyword>
<keyword evidence="5 11" id="KW-0436">Ligase</keyword>
<evidence type="ECO:0000256" key="2">
    <source>
        <dbReference type="ARBA" id="ARBA00005594"/>
    </source>
</evidence>
<evidence type="ECO:0000313" key="16">
    <source>
        <dbReference type="Proteomes" id="UP000198405"/>
    </source>
</evidence>
<dbReference type="SMART" id="SM00836">
    <property type="entry name" value="DALR_1"/>
    <property type="match status" value="1"/>
</dbReference>
<sequence length="544" mass="62075">MKETIKRKVQTALKDIYGKEFEVLNKASFEPPKRKEFGDVATNIAFLLAKELKKAPKDIAQEIAAKLSENPEFEKVEVAGSGFINLFLSKEFYIELLKKIVNTEFYLSDIGKGEKILLEYVSANPTGPLHVGHGRGAVVGDVLSKIMEIAGYKVEREFYINDAGRQIKLLGISVYYRMQELAGRKLTLPEDAYRGEYIVEIAKELMLAHPELIDMEEDKAIEIIANYAKETLLKEIKETLSKLKVEFDRWYSEKSLYSSGKVDEVLRKLQDKGLVYEKDGALWLKTSLFGDDKDRVVKRSNGEYTYFASDIAYHYDKIERGYDKGIDIWGADHHGYIPRVKAAIEALGQSADWLEVILVQLVKLFKHGKEVKMSKRAGNFVTLDWLIEEVGVDAVRFFFLTKRHDTPLDFDIDLAVSEKSENPVYYVQYAHARISSILDKASEAGLSPSEDHLGLIKDDEFDLIIKCYGLKTTLENAAVKREPHLLPYYLIDLASSFHKYYNKNRVIDNDNPELSSARLYIVKAVKRVIKIGLDILNVNAPRRM</sequence>
<dbReference type="Proteomes" id="UP000198405">
    <property type="component" value="Unassembled WGS sequence"/>
</dbReference>
<keyword evidence="16" id="KW-1185">Reference proteome</keyword>
<evidence type="ECO:0000256" key="5">
    <source>
        <dbReference type="ARBA" id="ARBA00022598"/>
    </source>
</evidence>
<dbReference type="PRINTS" id="PR01038">
    <property type="entry name" value="TRNASYNTHARG"/>
</dbReference>
<evidence type="ECO:0000259" key="13">
    <source>
        <dbReference type="SMART" id="SM00836"/>
    </source>
</evidence>
<evidence type="ECO:0000256" key="9">
    <source>
        <dbReference type="ARBA" id="ARBA00023146"/>
    </source>
</evidence>
<dbReference type="OrthoDB" id="9805987at2"/>
<dbReference type="SUPFAM" id="SSF52374">
    <property type="entry name" value="Nucleotidylyl transferase"/>
    <property type="match status" value="1"/>
</dbReference>
<dbReference type="InterPro" id="IPR001412">
    <property type="entry name" value="aa-tRNA-synth_I_CS"/>
</dbReference>
<dbReference type="SUPFAM" id="SSF47323">
    <property type="entry name" value="Anticodon-binding domain of a subclass of class I aminoacyl-tRNA synthetases"/>
    <property type="match status" value="1"/>
</dbReference>
<accession>A0A239A2L7</accession>
<dbReference type="InterPro" id="IPR014729">
    <property type="entry name" value="Rossmann-like_a/b/a_fold"/>
</dbReference>
<name>A0A239A2L7_9BACT</name>
<keyword evidence="4 11" id="KW-0963">Cytoplasm</keyword>
<evidence type="ECO:0000256" key="3">
    <source>
        <dbReference type="ARBA" id="ARBA00011245"/>
    </source>
</evidence>
<dbReference type="SUPFAM" id="SSF55190">
    <property type="entry name" value="Arginyl-tRNA synthetase (ArgRS), N-terminal 'additional' domain"/>
    <property type="match status" value="1"/>
</dbReference>
<dbReference type="PANTHER" id="PTHR11956">
    <property type="entry name" value="ARGINYL-TRNA SYNTHETASE"/>
    <property type="match status" value="1"/>
</dbReference>